<dbReference type="SUPFAM" id="SSF48150">
    <property type="entry name" value="DNA-glycosylase"/>
    <property type="match status" value="1"/>
</dbReference>
<organism evidence="5 6">
    <name type="scientific">Pseudomonas knackmussii (strain DSM 6978 / CCUG 54928 / LMG 23759 / B13)</name>
    <dbReference type="NCBI Taxonomy" id="1301098"/>
    <lineage>
        <taxon>Bacteria</taxon>
        <taxon>Pseudomonadati</taxon>
        <taxon>Pseudomonadota</taxon>
        <taxon>Gammaproteobacteria</taxon>
        <taxon>Pseudomonadales</taxon>
        <taxon>Pseudomonadaceae</taxon>
        <taxon>Pseudomonas</taxon>
    </lineage>
</organism>
<keyword evidence="6" id="KW-1185">Reference proteome</keyword>
<dbReference type="Pfam" id="PF22175">
    <property type="entry name" value="Ogg-HhH"/>
    <property type="match status" value="1"/>
</dbReference>
<dbReference type="InterPro" id="IPR012092">
    <property type="entry name" value="DNA_glyclase/AP_lyase_Ogg"/>
</dbReference>
<dbReference type="KEGG" id="pkc:PKB_4410"/>
<dbReference type="GO" id="GO:0006281">
    <property type="term" value="P:DNA repair"/>
    <property type="evidence" value="ECO:0007669"/>
    <property type="project" value="UniProtKB-KW"/>
</dbReference>
<evidence type="ECO:0000256" key="2">
    <source>
        <dbReference type="ARBA" id="ARBA00022801"/>
    </source>
</evidence>
<protein>
    <submittedName>
        <fullName evidence="5">Thermostable 8-oxoguanine DNA glycosylase</fullName>
    </submittedName>
</protein>
<dbReference type="HOGENOM" id="CLU_104937_0_0_6"/>
<dbReference type="GO" id="GO:0003906">
    <property type="term" value="F:DNA-(apurinic or apyrimidinic site) endonuclease activity"/>
    <property type="evidence" value="ECO:0007669"/>
    <property type="project" value="InterPro"/>
</dbReference>
<dbReference type="AlphaFoldDB" id="A0A024HL08"/>
<evidence type="ECO:0000256" key="4">
    <source>
        <dbReference type="ARBA" id="ARBA00023295"/>
    </source>
</evidence>
<reference evidence="5 6" key="2">
    <citation type="submission" date="2014-05" db="EMBL/GenBank/DDBJ databases">
        <title>Genome sequence of the 3-chlorobenzoate degrading bacterium Pseudomonas knackmussii B13 shows multiple evidence for horizontal gene transfer.</title>
        <authorList>
            <person name="Miyazaki R."/>
            <person name="Bertelli C."/>
            <person name="Falquet L."/>
            <person name="Robinson-Rechavi M."/>
            <person name="Gharib W."/>
            <person name="Roy S."/>
            <person name="Van der Meer J.R."/>
        </authorList>
    </citation>
    <scope>NUCLEOTIDE SEQUENCE [LARGE SCALE GENOMIC DNA]</scope>
    <source>
        <strain evidence="5 6">B13</strain>
    </source>
</reference>
<dbReference type="eggNOG" id="COG1059">
    <property type="taxonomic scope" value="Bacteria"/>
</dbReference>
<proteinExistence type="predicted"/>
<evidence type="ECO:0000313" key="6">
    <source>
        <dbReference type="Proteomes" id="UP000025241"/>
    </source>
</evidence>
<keyword evidence="4" id="KW-0326">Glycosidase</keyword>
<dbReference type="Gene3D" id="1.10.340.30">
    <property type="entry name" value="Hypothetical protein, domain 2"/>
    <property type="match status" value="1"/>
</dbReference>
<dbReference type="OrthoDB" id="306645at2"/>
<dbReference type="GO" id="GO:0016799">
    <property type="term" value="F:hydrolase activity, hydrolyzing N-glycosyl compounds"/>
    <property type="evidence" value="ECO:0007669"/>
    <property type="project" value="InterPro"/>
</dbReference>
<keyword evidence="1" id="KW-0227">DNA damage</keyword>
<dbReference type="EMBL" id="HG322950">
    <property type="protein sequence ID" value="CDF85735.1"/>
    <property type="molecule type" value="Genomic_DNA"/>
</dbReference>
<dbReference type="RefSeq" id="WP_043254427.1">
    <property type="nucleotide sequence ID" value="NZ_HG322950.1"/>
</dbReference>
<keyword evidence="3" id="KW-0234">DNA repair</keyword>
<keyword evidence="2" id="KW-0378">Hydrolase</keyword>
<sequence>MTIYSAEALCRAVAAVCPDIRERIDTGPVLDERHLWWELSCCILSSQVPYPLAMAAADRIDTLGYLRIAEQDHLKLADQLFAALSTPLDVEGKRRLYRFPRAKATHLAATWQAVSQAGGSLNALISGDVNGVRAWLVTNASGMGPKQASMFLRNCGVTYDLAILDRHVLNYMSAQGICSGEQASIAGLNQYGRYENRLRDHAQQMDCPVGLLDWAIWIVMRVANRKQEAIFL</sequence>
<dbReference type="STRING" id="1301098.PKB_4410"/>
<accession>A0A024HL08</accession>
<reference evidence="5 6" key="1">
    <citation type="submission" date="2013-03" db="EMBL/GenBank/DDBJ databases">
        <authorList>
            <person name="Linke B."/>
        </authorList>
    </citation>
    <scope>NUCLEOTIDE SEQUENCE [LARGE SCALE GENOMIC DNA]</scope>
    <source>
        <strain evidence="5 6">B13</strain>
    </source>
</reference>
<name>A0A024HL08_PSEKB</name>
<dbReference type="Proteomes" id="UP000025241">
    <property type="component" value="Chromosome I"/>
</dbReference>
<dbReference type="InterPro" id="IPR011257">
    <property type="entry name" value="DNA_glycosylase"/>
</dbReference>
<gene>
    <name evidence="5" type="ORF">PKB_4410</name>
</gene>
<evidence type="ECO:0000313" key="5">
    <source>
        <dbReference type="EMBL" id="CDF85735.1"/>
    </source>
</evidence>
<evidence type="ECO:0000256" key="1">
    <source>
        <dbReference type="ARBA" id="ARBA00022763"/>
    </source>
</evidence>
<evidence type="ECO:0000256" key="3">
    <source>
        <dbReference type="ARBA" id="ARBA00023204"/>
    </source>
</evidence>